<evidence type="ECO:0000256" key="10">
    <source>
        <dbReference type="RuleBase" id="RU000594"/>
    </source>
</evidence>
<comment type="subcellular location">
    <subcellularLocation>
        <location evidence="9">Cell inner membrane</location>
        <topology evidence="9">Multi-pass membrane protein</topology>
    </subcellularLocation>
</comment>
<dbReference type="PROSITE" id="PS00855">
    <property type="entry name" value="SPASE_II"/>
    <property type="match status" value="1"/>
</dbReference>
<dbReference type="PANTHER" id="PTHR33695:SF1">
    <property type="entry name" value="LIPOPROTEIN SIGNAL PEPTIDASE"/>
    <property type="match status" value="1"/>
</dbReference>
<sequence length="196" mass="21328">MLVERINTEVQITPAMPDAASQLNGAHLKRWLLLSLLVLLLDQATKWLILSTLQPFEPVILSPNLNLTLMFNEGAAFSFLSDAGGWQRWLFTGLALTVSVVLTVWLLRLKRGEGWLAAGLALLIGGAIGNLIDRILLGHVVDFIQVSLPFIPLDLFNPWPAFNIADSAITLGVIILLIATLIADDTANRSPSENGV</sequence>
<feature type="transmembrane region" description="Helical" evidence="9">
    <location>
        <begin position="89"/>
        <end position="107"/>
    </location>
</feature>
<evidence type="ECO:0000313" key="12">
    <source>
        <dbReference type="EMBL" id="AFL75097.1"/>
    </source>
</evidence>
<dbReference type="HOGENOM" id="CLU_083252_4_0_6"/>
<dbReference type="PRINTS" id="PR00781">
    <property type="entry name" value="LIPOSIGPTASE"/>
</dbReference>
<dbReference type="GO" id="GO:0004190">
    <property type="term" value="F:aspartic-type endopeptidase activity"/>
    <property type="evidence" value="ECO:0007669"/>
    <property type="project" value="UniProtKB-UniRule"/>
</dbReference>
<keyword evidence="7 9" id="KW-1133">Transmembrane helix</keyword>
<evidence type="ECO:0000256" key="6">
    <source>
        <dbReference type="ARBA" id="ARBA00022801"/>
    </source>
</evidence>
<feature type="transmembrane region" description="Helical" evidence="9">
    <location>
        <begin position="31"/>
        <end position="49"/>
    </location>
</feature>
<dbReference type="Pfam" id="PF01252">
    <property type="entry name" value="Peptidase_A8"/>
    <property type="match status" value="1"/>
</dbReference>
<evidence type="ECO:0000313" key="13">
    <source>
        <dbReference type="Proteomes" id="UP000006062"/>
    </source>
</evidence>
<feature type="active site" evidence="9">
    <location>
        <position position="166"/>
    </location>
</feature>
<dbReference type="STRING" id="765911.Thivi_3220"/>
<evidence type="ECO:0000256" key="3">
    <source>
        <dbReference type="ARBA" id="ARBA00022670"/>
    </source>
</evidence>
<protein>
    <recommendedName>
        <fullName evidence="9">Lipoprotein signal peptidase</fullName>
        <ecNumber evidence="9">3.4.23.36</ecNumber>
    </recommendedName>
    <alternativeName>
        <fullName evidence="9">Prolipoprotein signal peptidase</fullName>
    </alternativeName>
    <alternativeName>
        <fullName evidence="9">Signal peptidase II</fullName>
        <shortName evidence="9">SPase II</shortName>
    </alternativeName>
</protein>
<proteinExistence type="inferred from homology"/>
<gene>
    <name evidence="9" type="primary">lspA</name>
    <name evidence="12" type="ordered locus">Thivi_3220</name>
</gene>
<dbReference type="KEGG" id="tvi:Thivi_3220"/>
<feature type="transmembrane region" description="Helical" evidence="9">
    <location>
        <begin position="161"/>
        <end position="183"/>
    </location>
</feature>
<evidence type="ECO:0000256" key="1">
    <source>
        <dbReference type="ARBA" id="ARBA00006139"/>
    </source>
</evidence>
<comment type="function">
    <text evidence="9 10">This protein specifically catalyzes the removal of signal peptides from prolipoproteins.</text>
</comment>
<dbReference type="PANTHER" id="PTHR33695">
    <property type="entry name" value="LIPOPROTEIN SIGNAL PEPTIDASE"/>
    <property type="match status" value="1"/>
</dbReference>
<keyword evidence="2 9" id="KW-1003">Cell membrane</keyword>
<evidence type="ECO:0000256" key="5">
    <source>
        <dbReference type="ARBA" id="ARBA00022750"/>
    </source>
</evidence>
<dbReference type="UniPathway" id="UPA00665"/>
<dbReference type="eggNOG" id="COG0597">
    <property type="taxonomic scope" value="Bacteria"/>
</dbReference>
<comment type="catalytic activity">
    <reaction evidence="9 10">
        <text>Release of signal peptides from bacterial membrane prolipoproteins. Hydrolyzes -Xaa-Yaa-Zaa-|-(S,diacylglyceryl)Cys-, in which Xaa is hydrophobic (preferably Leu), and Yaa (Ala or Ser) and Zaa (Gly or Ala) have small, neutral side chains.</text>
        <dbReference type="EC" id="3.4.23.36"/>
    </reaction>
</comment>
<dbReference type="HAMAP" id="MF_00161">
    <property type="entry name" value="LspA"/>
    <property type="match status" value="1"/>
</dbReference>
<accession>I3YDM9</accession>
<keyword evidence="9" id="KW-0997">Cell inner membrane</keyword>
<dbReference type="EC" id="3.4.23.36" evidence="9"/>
<dbReference type="NCBIfam" id="TIGR00077">
    <property type="entry name" value="lspA"/>
    <property type="match status" value="1"/>
</dbReference>
<feature type="active site" evidence="9">
    <location>
        <position position="142"/>
    </location>
</feature>
<evidence type="ECO:0000256" key="2">
    <source>
        <dbReference type="ARBA" id="ARBA00022475"/>
    </source>
</evidence>
<dbReference type="InterPro" id="IPR001872">
    <property type="entry name" value="Peptidase_A8"/>
</dbReference>
<dbReference type="GO" id="GO:0006508">
    <property type="term" value="P:proteolysis"/>
    <property type="evidence" value="ECO:0007669"/>
    <property type="project" value="UniProtKB-KW"/>
</dbReference>
<comment type="pathway">
    <text evidence="9">Protein modification; lipoprotein biosynthesis (signal peptide cleavage).</text>
</comment>
<dbReference type="GO" id="GO:0005886">
    <property type="term" value="C:plasma membrane"/>
    <property type="evidence" value="ECO:0007669"/>
    <property type="project" value="UniProtKB-SubCell"/>
</dbReference>
<comment type="similarity">
    <text evidence="1 9 11">Belongs to the peptidase A8 family.</text>
</comment>
<reference evidence="12 13" key="1">
    <citation type="submission" date="2012-06" db="EMBL/GenBank/DDBJ databases">
        <title>Complete sequence of Thiocystis violascens DSM 198.</title>
        <authorList>
            <consortium name="US DOE Joint Genome Institute"/>
            <person name="Lucas S."/>
            <person name="Han J."/>
            <person name="Lapidus A."/>
            <person name="Cheng J.-F."/>
            <person name="Goodwin L."/>
            <person name="Pitluck S."/>
            <person name="Peters L."/>
            <person name="Ovchinnikova G."/>
            <person name="Teshima H."/>
            <person name="Detter J.C."/>
            <person name="Han C."/>
            <person name="Tapia R."/>
            <person name="Land M."/>
            <person name="Hauser L."/>
            <person name="Kyrpides N."/>
            <person name="Ivanova N."/>
            <person name="Pagani I."/>
            <person name="Vogl K."/>
            <person name="Liu Z."/>
            <person name="Frigaard N.-U."/>
            <person name="Bryant D."/>
            <person name="Woyke T."/>
        </authorList>
    </citation>
    <scope>NUCLEOTIDE SEQUENCE [LARGE SCALE GENOMIC DNA]</scope>
    <source>
        <strain evidence="13">ATCC 17096 / DSM 198 / 6111</strain>
    </source>
</reference>
<organism evidence="12 13">
    <name type="scientific">Thiocystis violascens (strain ATCC 17096 / DSM 198 / 6111)</name>
    <name type="common">Chromatium violascens</name>
    <dbReference type="NCBI Taxonomy" id="765911"/>
    <lineage>
        <taxon>Bacteria</taxon>
        <taxon>Pseudomonadati</taxon>
        <taxon>Pseudomonadota</taxon>
        <taxon>Gammaproteobacteria</taxon>
        <taxon>Chromatiales</taxon>
        <taxon>Chromatiaceae</taxon>
        <taxon>Thiocystis</taxon>
    </lineage>
</organism>
<evidence type="ECO:0000256" key="4">
    <source>
        <dbReference type="ARBA" id="ARBA00022692"/>
    </source>
</evidence>
<keyword evidence="13" id="KW-1185">Reference proteome</keyword>
<dbReference type="AlphaFoldDB" id="I3YDM9"/>
<keyword evidence="5 9" id="KW-0064">Aspartyl protease</keyword>
<name>I3YDM9_THIV6</name>
<evidence type="ECO:0000256" key="11">
    <source>
        <dbReference type="RuleBase" id="RU004181"/>
    </source>
</evidence>
<evidence type="ECO:0000256" key="9">
    <source>
        <dbReference type="HAMAP-Rule" id="MF_00161"/>
    </source>
</evidence>
<evidence type="ECO:0000256" key="8">
    <source>
        <dbReference type="ARBA" id="ARBA00023136"/>
    </source>
</evidence>
<keyword evidence="6 9" id="KW-0378">Hydrolase</keyword>
<feature type="transmembrane region" description="Helical" evidence="9">
    <location>
        <begin position="114"/>
        <end position="132"/>
    </location>
</feature>
<dbReference type="EMBL" id="CP003154">
    <property type="protein sequence ID" value="AFL75097.1"/>
    <property type="molecule type" value="Genomic_DNA"/>
</dbReference>
<keyword evidence="4 9" id="KW-0812">Transmembrane</keyword>
<dbReference type="Proteomes" id="UP000006062">
    <property type="component" value="Chromosome"/>
</dbReference>
<keyword evidence="3 9" id="KW-0645">Protease</keyword>
<keyword evidence="8 9" id="KW-0472">Membrane</keyword>
<evidence type="ECO:0000256" key="7">
    <source>
        <dbReference type="ARBA" id="ARBA00022989"/>
    </source>
</evidence>